<protein>
    <submittedName>
        <fullName evidence="1">Uncharacterized protein</fullName>
    </submittedName>
</protein>
<organism evidence="1 2">
    <name type="scientific">Aquibacillus salsiterrae</name>
    <dbReference type="NCBI Taxonomy" id="2950439"/>
    <lineage>
        <taxon>Bacteria</taxon>
        <taxon>Bacillati</taxon>
        <taxon>Bacillota</taxon>
        <taxon>Bacilli</taxon>
        <taxon>Bacillales</taxon>
        <taxon>Bacillaceae</taxon>
        <taxon>Aquibacillus</taxon>
    </lineage>
</organism>
<dbReference type="Pfam" id="PF22871">
    <property type="entry name" value="AimR"/>
    <property type="match status" value="1"/>
</dbReference>
<gene>
    <name evidence="1" type="ORF">NC799_07280</name>
</gene>
<dbReference type="InterPro" id="IPR047705">
    <property type="entry name" value="AimR-like"/>
</dbReference>
<keyword evidence="2" id="KW-1185">Reference proteome</keyword>
<dbReference type="Proteomes" id="UP001145069">
    <property type="component" value="Unassembled WGS sequence"/>
</dbReference>
<dbReference type="EMBL" id="JAMQKC010000004">
    <property type="protein sequence ID" value="MDC3416719.1"/>
    <property type="molecule type" value="Genomic_DNA"/>
</dbReference>
<reference evidence="1" key="1">
    <citation type="submission" date="2022-06" db="EMBL/GenBank/DDBJ databases">
        <title>Aquibacillus sp. a new bacterium isolated from soil saline samples.</title>
        <authorList>
            <person name="Galisteo C."/>
            <person name="De La Haba R."/>
            <person name="Sanchez-Porro C."/>
            <person name="Ventosa A."/>
        </authorList>
    </citation>
    <scope>NUCLEOTIDE SEQUENCE</scope>
    <source>
        <strain evidence="1">3ASR75-54</strain>
    </source>
</reference>
<evidence type="ECO:0000313" key="1">
    <source>
        <dbReference type="EMBL" id="MDC3416719.1"/>
    </source>
</evidence>
<dbReference type="AlphaFoldDB" id="A0A9X3WFX9"/>
<sequence>MRFGQLSKRSTYNENLSLSYIFEDFSSSMYHLNEAKVIAEKLDDKQLLADIEWRNYPFICAVFGHVNGISTEDPAEQAHIEIVKGNDHLARAILNEMTINTPLLKYYYGLATRDKDLLMESCQDFIGKRSDHFFARLPLRAAQGSFC</sequence>
<evidence type="ECO:0000313" key="2">
    <source>
        <dbReference type="Proteomes" id="UP001145069"/>
    </source>
</evidence>
<proteinExistence type="predicted"/>
<name>A0A9X3WFX9_9BACI</name>
<accession>A0A9X3WFX9</accession>
<comment type="caution">
    <text evidence="1">The sequence shown here is derived from an EMBL/GenBank/DDBJ whole genome shotgun (WGS) entry which is preliminary data.</text>
</comment>